<dbReference type="Pfam" id="PF00300">
    <property type="entry name" value="His_Phos_1"/>
    <property type="match status" value="1"/>
</dbReference>
<gene>
    <name evidence="2" type="ORF">DB31_4552</name>
</gene>
<dbReference type="RefSeq" id="WP_169787163.1">
    <property type="nucleotide sequence ID" value="NZ_JMCB01000026.1"/>
</dbReference>
<feature type="region of interest" description="Disordered" evidence="1">
    <location>
        <begin position="1"/>
        <end position="22"/>
    </location>
</feature>
<dbReference type="AlphaFoldDB" id="A0A085VZR5"/>
<dbReference type="Proteomes" id="UP000028725">
    <property type="component" value="Unassembled WGS sequence"/>
</dbReference>
<comment type="caution">
    <text evidence="2">The sequence shown here is derived from an EMBL/GenBank/DDBJ whole genome shotgun (WGS) entry which is preliminary data.</text>
</comment>
<accession>A0A085VZR5</accession>
<dbReference type="InterPro" id="IPR029033">
    <property type="entry name" value="His_PPase_superfam"/>
</dbReference>
<dbReference type="InterPro" id="IPR013078">
    <property type="entry name" value="His_Pase_superF_clade-1"/>
</dbReference>
<organism evidence="2 3">
    <name type="scientific">Hyalangium minutum</name>
    <dbReference type="NCBI Taxonomy" id="394096"/>
    <lineage>
        <taxon>Bacteria</taxon>
        <taxon>Pseudomonadati</taxon>
        <taxon>Myxococcota</taxon>
        <taxon>Myxococcia</taxon>
        <taxon>Myxococcales</taxon>
        <taxon>Cystobacterineae</taxon>
        <taxon>Archangiaceae</taxon>
        <taxon>Hyalangium</taxon>
    </lineage>
</organism>
<reference evidence="2 3" key="1">
    <citation type="submission" date="2014-04" db="EMBL/GenBank/DDBJ databases">
        <title>Genome assembly of Hyalangium minutum DSM 14724.</title>
        <authorList>
            <person name="Sharma G."/>
            <person name="Subramanian S."/>
        </authorList>
    </citation>
    <scope>NUCLEOTIDE SEQUENCE [LARGE SCALE GENOMIC DNA]</scope>
    <source>
        <strain evidence="2 3">DSM 14724</strain>
    </source>
</reference>
<proteinExistence type="predicted"/>
<evidence type="ECO:0008006" key="4">
    <source>
        <dbReference type="Google" id="ProtNLM"/>
    </source>
</evidence>
<name>A0A085VZR5_9BACT</name>
<dbReference type="STRING" id="394096.DB31_4552"/>
<dbReference type="EMBL" id="JMCB01000026">
    <property type="protein sequence ID" value="KFE60928.1"/>
    <property type="molecule type" value="Genomic_DNA"/>
</dbReference>
<keyword evidence="3" id="KW-1185">Reference proteome</keyword>
<evidence type="ECO:0000313" key="2">
    <source>
        <dbReference type="EMBL" id="KFE60928.1"/>
    </source>
</evidence>
<dbReference type="SUPFAM" id="SSF53254">
    <property type="entry name" value="Phosphoglycerate mutase-like"/>
    <property type="match status" value="1"/>
</dbReference>
<evidence type="ECO:0000313" key="3">
    <source>
        <dbReference type="Proteomes" id="UP000028725"/>
    </source>
</evidence>
<dbReference type="Gene3D" id="3.40.50.1240">
    <property type="entry name" value="Phosphoglycerate mutase-like"/>
    <property type="match status" value="1"/>
</dbReference>
<protein>
    <recommendedName>
        <fullName evidence="4">Phosphoglycerate mutase family protein</fullName>
    </recommendedName>
</protein>
<sequence>MRHAEKDLTPGLADPGLTPEGQQRAQALRDTLRKSPISALYTTDTARTRATLAPLAASRKLEPQVYDAKQPALWVQRLRKQHRGQTVVVVGHANTLLSLIDALGAPRPVPELSDADYDYLFEVKLPPEGRASARASHYGAPAHTGSGMR</sequence>
<evidence type="ECO:0000256" key="1">
    <source>
        <dbReference type="SAM" id="MobiDB-lite"/>
    </source>
</evidence>